<evidence type="ECO:0000256" key="6">
    <source>
        <dbReference type="HAMAP-Rule" id="MF_00073"/>
    </source>
</evidence>
<feature type="domain" description="NusB/RsmB/TIM44" evidence="7">
    <location>
        <begin position="109"/>
        <end position="198"/>
    </location>
</feature>
<comment type="similarity">
    <text evidence="1 6">Belongs to the NusB family.</text>
</comment>
<dbReference type="AlphaFoldDB" id="A0AAN1QMH0"/>
<keyword evidence="4 6" id="KW-0805">Transcription regulation</keyword>
<dbReference type="GO" id="GO:0005829">
    <property type="term" value="C:cytosol"/>
    <property type="evidence" value="ECO:0007669"/>
    <property type="project" value="TreeGrafter"/>
</dbReference>
<keyword evidence="3 6" id="KW-0694">RNA-binding</keyword>
<dbReference type="InterPro" id="IPR006027">
    <property type="entry name" value="NusB_RsmB_TIM44"/>
</dbReference>
<evidence type="ECO:0000313" key="9">
    <source>
        <dbReference type="Proteomes" id="UP000267249"/>
    </source>
</evidence>
<evidence type="ECO:0000256" key="2">
    <source>
        <dbReference type="ARBA" id="ARBA00022814"/>
    </source>
</evidence>
<evidence type="ECO:0000256" key="5">
    <source>
        <dbReference type="ARBA" id="ARBA00023163"/>
    </source>
</evidence>
<dbReference type="GO" id="GO:0003723">
    <property type="term" value="F:RNA binding"/>
    <property type="evidence" value="ECO:0007669"/>
    <property type="project" value="UniProtKB-UniRule"/>
</dbReference>
<dbReference type="PANTHER" id="PTHR11078">
    <property type="entry name" value="N UTILIZATION SUBSTANCE PROTEIN B-RELATED"/>
    <property type="match status" value="1"/>
</dbReference>
<dbReference type="RefSeq" id="WP_208675822.1">
    <property type="nucleotide sequence ID" value="NZ_CP030139.2"/>
</dbReference>
<protein>
    <recommendedName>
        <fullName evidence="6">Transcription antitermination protein NusB</fullName>
    </recommendedName>
    <alternativeName>
        <fullName evidence="6">Antitermination factor NusB</fullName>
    </alternativeName>
</protein>
<organism evidence="8 9">
    <name type="scientific">Synechococcus elongatus PCC 11801</name>
    <dbReference type="NCBI Taxonomy" id="2219813"/>
    <lineage>
        <taxon>Bacteria</taxon>
        <taxon>Bacillati</taxon>
        <taxon>Cyanobacteriota</taxon>
        <taxon>Cyanophyceae</taxon>
        <taxon>Synechococcales</taxon>
        <taxon>Synechococcaceae</taxon>
        <taxon>Synechococcus</taxon>
    </lineage>
</organism>
<evidence type="ECO:0000256" key="3">
    <source>
        <dbReference type="ARBA" id="ARBA00022884"/>
    </source>
</evidence>
<evidence type="ECO:0000256" key="1">
    <source>
        <dbReference type="ARBA" id="ARBA00005952"/>
    </source>
</evidence>
<proteinExistence type="inferred from homology"/>
<name>A0AAN1QMH0_SYNEL</name>
<gene>
    <name evidence="6 8" type="primary">nusB</name>
    <name evidence="8" type="ORF">DOP62_04085</name>
</gene>
<keyword evidence="5 6" id="KW-0804">Transcription</keyword>
<dbReference type="GO" id="GO:0031564">
    <property type="term" value="P:transcription antitermination"/>
    <property type="evidence" value="ECO:0007669"/>
    <property type="project" value="UniProtKB-KW"/>
</dbReference>
<evidence type="ECO:0000256" key="4">
    <source>
        <dbReference type="ARBA" id="ARBA00023015"/>
    </source>
</evidence>
<dbReference type="SUPFAM" id="SSF48013">
    <property type="entry name" value="NusB-like"/>
    <property type="match status" value="1"/>
</dbReference>
<reference evidence="8 9" key="1">
    <citation type="journal article" date="2018" name="Sci. Rep.">
        <title>Genome Features and Biochemical Characteristics of a Robust, Fast Growing and Naturally Transformable Cyanobacterium Synechococcus elongatus PCC 11801 Isolated from India.</title>
        <authorList>
            <person name="Jaiswal D."/>
            <person name="Sengupta A."/>
            <person name="Sohoni S."/>
            <person name="Sengupta S."/>
            <person name="Phadnavis A.G."/>
            <person name="Pakrasi H.B."/>
            <person name="Wangikar P.P."/>
        </authorList>
    </citation>
    <scope>NUCLEOTIDE SEQUENCE [LARGE SCALE GENOMIC DNA]</scope>
    <source>
        <strain evidence="8 9">PCC 11801</strain>
    </source>
</reference>
<dbReference type="InterPro" id="IPR035926">
    <property type="entry name" value="NusB-like_sf"/>
</dbReference>
<dbReference type="Pfam" id="PF01029">
    <property type="entry name" value="NusB"/>
    <property type="match status" value="1"/>
</dbReference>
<dbReference type="InterPro" id="IPR011605">
    <property type="entry name" value="NusB_fam"/>
</dbReference>
<sequence length="213" mass="23766">MQPRRIARELALLSLSQLPAKAELPSDQVLSELLLAATRTLAAEARDHLEAASAELKQSSDRLLLSTLGSADLESSRAMLQEAIEMTQAAINRTGVALDLPEWVQLTDREEVRKFGARLVHQVNGNRERIDKTLNEVMVDWQLHRVPRIDQDILRLATAEILFLGTPEQVAINEAVELANRYSDEEGRRFINGVLRRLSTTLGKAAREARPSS</sequence>
<comment type="function">
    <text evidence="6">Involved in transcription antitermination. Required for transcription of ribosomal RNA (rRNA) genes. Binds specifically to the boxA antiterminator sequence of the ribosomal RNA (rrn) operons.</text>
</comment>
<evidence type="ECO:0000259" key="7">
    <source>
        <dbReference type="Pfam" id="PF01029"/>
    </source>
</evidence>
<dbReference type="EMBL" id="CP030139">
    <property type="protein sequence ID" value="AZB72017.1"/>
    <property type="molecule type" value="Genomic_DNA"/>
</dbReference>
<accession>A0AAN1QMH0</accession>
<dbReference type="NCBIfam" id="TIGR01951">
    <property type="entry name" value="nusB"/>
    <property type="match status" value="1"/>
</dbReference>
<evidence type="ECO:0000313" key="8">
    <source>
        <dbReference type="EMBL" id="AZB72017.1"/>
    </source>
</evidence>
<dbReference type="Proteomes" id="UP000267249">
    <property type="component" value="Chromosome"/>
</dbReference>
<dbReference type="PANTHER" id="PTHR11078:SF3">
    <property type="entry name" value="ANTITERMINATION NUSB DOMAIN-CONTAINING PROTEIN"/>
    <property type="match status" value="1"/>
</dbReference>
<dbReference type="HAMAP" id="MF_00073">
    <property type="entry name" value="NusB"/>
    <property type="match status" value="1"/>
</dbReference>
<dbReference type="Gene3D" id="1.10.940.10">
    <property type="entry name" value="NusB-like"/>
    <property type="match status" value="1"/>
</dbReference>
<keyword evidence="2 6" id="KW-0889">Transcription antitermination</keyword>
<dbReference type="GO" id="GO:0006353">
    <property type="term" value="P:DNA-templated transcription termination"/>
    <property type="evidence" value="ECO:0007669"/>
    <property type="project" value="UniProtKB-UniRule"/>
</dbReference>